<evidence type="ECO:0000256" key="4">
    <source>
        <dbReference type="ARBA" id="ARBA00022763"/>
    </source>
</evidence>
<dbReference type="GO" id="GO:0034039">
    <property type="term" value="F:8-oxo-7,8-dihydroguanine DNA N-glycosylase activity"/>
    <property type="evidence" value="ECO:0007669"/>
    <property type="project" value="TreeGrafter"/>
</dbReference>
<dbReference type="GO" id="GO:0051536">
    <property type="term" value="F:iron-sulfur cluster binding"/>
    <property type="evidence" value="ECO:0007669"/>
    <property type="project" value="UniProtKB-KW"/>
</dbReference>
<evidence type="ECO:0000256" key="3">
    <source>
        <dbReference type="ARBA" id="ARBA00022723"/>
    </source>
</evidence>
<evidence type="ECO:0000256" key="7">
    <source>
        <dbReference type="ARBA" id="ARBA00023014"/>
    </source>
</evidence>
<keyword evidence="7" id="KW-0411">Iron-sulfur</keyword>
<dbReference type="AlphaFoldDB" id="A0A133XWG0"/>
<evidence type="ECO:0000256" key="9">
    <source>
        <dbReference type="ARBA" id="ARBA00023295"/>
    </source>
</evidence>
<dbReference type="SMART" id="SM00478">
    <property type="entry name" value="ENDO3c"/>
    <property type="match status" value="1"/>
</dbReference>
<accession>A0A133XWG0</accession>
<feature type="domain" description="HhH-GPD" evidence="10">
    <location>
        <begin position="41"/>
        <end position="213"/>
    </location>
</feature>
<dbReference type="Gene3D" id="1.10.340.30">
    <property type="entry name" value="Hypothetical protein, domain 2"/>
    <property type="match status" value="1"/>
</dbReference>
<evidence type="ECO:0000256" key="1">
    <source>
        <dbReference type="ARBA" id="ARBA00001966"/>
    </source>
</evidence>
<dbReference type="PANTHER" id="PTHR42944">
    <property type="entry name" value="ADENINE DNA GLYCOSYLASE"/>
    <property type="match status" value="1"/>
</dbReference>
<gene>
    <name evidence="11" type="ORF">HMPREF3192_00351</name>
</gene>
<dbReference type="InterPro" id="IPR004036">
    <property type="entry name" value="Endonuclease-III-like_CS2"/>
</dbReference>
<dbReference type="Proteomes" id="UP000070675">
    <property type="component" value="Unassembled WGS sequence"/>
</dbReference>
<dbReference type="GO" id="GO:0032357">
    <property type="term" value="F:oxidized purine DNA binding"/>
    <property type="evidence" value="ECO:0007669"/>
    <property type="project" value="TreeGrafter"/>
</dbReference>
<dbReference type="GO" id="GO:0006284">
    <property type="term" value="P:base-excision repair"/>
    <property type="evidence" value="ECO:0007669"/>
    <property type="project" value="InterPro"/>
</dbReference>
<dbReference type="GO" id="GO:0000701">
    <property type="term" value="F:purine-specific mismatch base pair DNA N-glycosylase activity"/>
    <property type="evidence" value="ECO:0007669"/>
    <property type="project" value="TreeGrafter"/>
</dbReference>
<evidence type="ECO:0000256" key="6">
    <source>
        <dbReference type="ARBA" id="ARBA00023004"/>
    </source>
</evidence>
<keyword evidence="12" id="KW-1185">Reference proteome</keyword>
<dbReference type="Pfam" id="PF00730">
    <property type="entry name" value="HhH-GPD"/>
    <property type="match status" value="1"/>
</dbReference>
<keyword evidence="4" id="KW-0227">DNA damage</keyword>
<dbReference type="GO" id="GO:0035485">
    <property type="term" value="F:adenine/guanine mispair binding"/>
    <property type="evidence" value="ECO:0007669"/>
    <property type="project" value="TreeGrafter"/>
</dbReference>
<protein>
    <submittedName>
        <fullName evidence="11">Base excision DNA repair protein, HhH-GPD family</fullName>
    </submittedName>
</protein>
<evidence type="ECO:0000313" key="12">
    <source>
        <dbReference type="Proteomes" id="UP000070675"/>
    </source>
</evidence>
<dbReference type="RefSeq" id="WP_066304755.1">
    <property type="nucleotide sequence ID" value="NZ_KQ959486.1"/>
</dbReference>
<evidence type="ECO:0000256" key="8">
    <source>
        <dbReference type="ARBA" id="ARBA00023204"/>
    </source>
</evidence>
<organism evidence="11 12">
    <name type="scientific">Atopobium deltae</name>
    <dbReference type="NCBI Taxonomy" id="1393034"/>
    <lineage>
        <taxon>Bacteria</taxon>
        <taxon>Bacillati</taxon>
        <taxon>Actinomycetota</taxon>
        <taxon>Coriobacteriia</taxon>
        <taxon>Coriobacteriales</taxon>
        <taxon>Atopobiaceae</taxon>
        <taxon>Atopobium</taxon>
    </lineage>
</organism>
<dbReference type="PANTHER" id="PTHR42944:SF1">
    <property type="entry name" value="ADENINE DNA GLYCOSYLASE"/>
    <property type="match status" value="1"/>
</dbReference>
<sequence>MNSEKLAAFRKRVLEQGKLLYRDLPWRNTRDPYAIWISEVMLQQTQVSRVDGRWQHWMQRFPNVPTLAAADSADVLDEWQGLGYNRRALSLHRAAQQLMDRAHSDSERSVEHAFESAEFLDSHFPREIADLVSLPGIGAATAAGIRAFAFNLPSIYVETNVRTVFLHEFFPEQHKVSDAQLIALVEKTCPADASNPADDPRSWYYALLDYGAYLKKTLPNPSRRSATHAKQSQFEGSHRQKRAALVRILLQVRRDKQALDELSLALLLNEHEHKAGRPDVEKGEFSQILSELQKEGFCHKTAAGWQA</sequence>
<dbReference type="GO" id="GO:0046872">
    <property type="term" value="F:metal ion binding"/>
    <property type="evidence" value="ECO:0007669"/>
    <property type="project" value="UniProtKB-KW"/>
</dbReference>
<keyword evidence="3" id="KW-0479">Metal-binding</keyword>
<dbReference type="CDD" id="cd00056">
    <property type="entry name" value="ENDO3c"/>
    <property type="match status" value="1"/>
</dbReference>
<dbReference type="InterPro" id="IPR044298">
    <property type="entry name" value="MIG/MutY"/>
</dbReference>
<dbReference type="InterPro" id="IPR023170">
    <property type="entry name" value="HhH_base_excis_C"/>
</dbReference>
<evidence type="ECO:0000313" key="11">
    <source>
        <dbReference type="EMBL" id="KXB35272.1"/>
    </source>
</evidence>
<keyword evidence="6" id="KW-0408">Iron</keyword>
<evidence type="ECO:0000256" key="2">
    <source>
        <dbReference type="ARBA" id="ARBA00008343"/>
    </source>
</evidence>
<proteinExistence type="inferred from homology"/>
<comment type="caution">
    <text evidence="11">The sequence shown here is derived from an EMBL/GenBank/DDBJ whole genome shotgun (WGS) entry which is preliminary data.</text>
</comment>
<dbReference type="PROSITE" id="PS01155">
    <property type="entry name" value="ENDONUCLEASE_III_2"/>
    <property type="match status" value="1"/>
</dbReference>
<keyword evidence="9" id="KW-0326">Glycosidase</keyword>
<reference evidence="12" key="1">
    <citation type="submission" date="2016-01" db="EMBL/GenBank/DDBJ databases">
        <authorList>
            <person name="Mitreva M."/>
            <person name="Pepin K.H."/>
            <person name="Mihindukulasuriya K.A."/>
            <person name="Fulton R."/>
            <person name="Fronick C."/>
            <person name="O'Laughlin M."/>
            <person name="Miner T."/>
            <person name="Herter B."/>
            <person name="Rosa B.A."/>
            <person name="Cordes M."/>
            <person name="Tomlinson C."/>
            <person name="Wollam A."/>
            <person name="Palsikar V.B."/>
            <person name="Mardis E.R."/>
            <person name="Wilson R.K."/>
        </authorList>
    </citation>
    <scope>NUCLEOTIDE SEQUENCE [LARGE SCALE GENOMIC DNA]</scope>
    <source>
        <strain evidence="12">DNF00019</strain>
    </source>
</reference>
<dbReference type="STRING" id="1393034.HMPREF3192_00351"/>
<dbReference type="EMBL" id="LSCR01000005">
    <property type="protein sequence ID" value="KXB35272.1"/>
    <property type="molecule type" value="Genomic_DNA"/>
</dbReference>
<dbReference type="SUPFAM" id="SSF48150">
    <property type="entry name" value="DNA-glycosylase"/>
    <property type="match status" value="1"/>
</dbReference>
<dbReference type="InterPro" id="IPR003265">
    <property type="entry name" value="HhH-GPD_domain"/>
</dbReference>
<keyword evidence="5" id="KW-0378">Hydrolase</keyword>
<comment type="cofactor">
    <cofactor evidence="1">
        <name>[4Fe-4S] cluster</name>
        <dbReference type="ChEBI" id="CHEBI:49883"/>
    </cofactor>
</comment>
<dbReference type="InterPro" id="IPR011257">
    <property type="entry name" value="DNA_glycosylase"/>
</dbReference>
<dbReference type="GO" id="GO:0006298">
    <property type="term" value="P:mismatch repair"/>
    <property type="evidence" value="ECO:0007669"/>
    <property type="project" value="TreeGrafter"/>
</dbReference>
<evidence type="ECO:0000259" key="10">
    <source>
        <dbReference type="SMART" id="SM00478"/>
    </source>
</evidence>
<name>A0A133XWG0_9ACTN</name>
<evidence type="ECO:0000256" key="5">
    <source>
        <dbReference type="ARBA" id="ARBA00022801"/>
    </source>
</evidence>
<comment type="similarity">
    <text evidence="2">Belongs to the Nth/MutY family.</text>
</comment>
<dbReference type="PATRIC" id="fig|1393034.3.peg.343"/>
<keyword evidence="8" id="KW-0234">DNA repair</keyword>
<dbReference type="Gene3D" id="1.10.1670.10">
    <property type="entry name" value="Helix-hairpin-Helix base-excision DNA repair enzymes (C-terminal)"/>
    <property type="match status" value="1"/>
</dbReference>
<dbReference type="OrthoDB" id="9802365at2"/>